<evidence type="ECO:0000256" key="2">
    <source>
        <dbReference type="ARBA" id="ARBA00010742"/>
    </source>
</evidence>
<dbReference type="SUPFAM" id="SSF53850">
    <property type="entry name" value="Periplasmic binding protein-like II"/>
    <property type="match status" value="1"/>
</dbReference>
<dbReference type="Pfam" id="PF09084">
    <property type="entry name" value="NMT1"/>
    <property type="match status" value="1"/>
</dbReference>
<keyword evidence="3" id="KW-0732">Signal</keyword>
<dbReference type="PANTHER" id="PTHR30024:SF47">
    <property type="entry name" value="TAURINE-BINDING PERIPLASMIC PROTEIN"/>
    <property type="match status" value="1"/>
</dbReference>
<comment type="similarity">
    <text evidence="2">Belongs to the bacterial solute-binding protein SsuA/TauA family.</text>
</comment>
<dbReference type="RefSeq" id="WP_184300859.1">
    <property type="nucleotide sequence ID" value="NZ_JACHLP010000006.1"/>
</dbReference>
<dbReference type="GO" id="GO:0042597">
    <property type="term" value="C:periplasmic space"/>
    <property type="evidence" value="ECO:0007669"/>
    <property type="project" value="UniProtKB-SubCell"/>
</dbReference>
<dbReference type="EMBL" id="JACHLP010000006">
    <property type="protein sequence ID" value="MBB4844448.1"/>
    <property type="molecule type" value="Genomic_DNA"/>
</dbReference>
<dbReference type="Proteomes" id="UP000562027">
    <property type="component" value="Unassembled WGS sequence"/>
</dbReference>
<evidence type="ECO:0000259" key="4">
    <source>
        <dbReference type="SMART" id="SM00062"/>
    </source>
</evidence>
<reference evidence="5 6" key="1">
    <citation type="submission" date="2020-08" db="EMBL/GenBank/DDBJ databases">
        <title>Functional genomics of gut bacteria from endangered species of beetles.</title>
        <authorList>
            <person name="Carlos-Shanley C."/>
        </authorList>
    </citation>
    <scope>NUCLEOTIDE SEQUENCE [LARGE SCALE GENOMIC DNA]</scope>
    <source>
        <strain evidence="5 6">S00239</strain>
    </source>
</reference>
<dbReference type="InterPro" id="IPR001638">
    <property type="entry name" value="Solute-binding_3/MltF_N"/>
</dbReference>
<dbReference type="Gene3D" id="3.40.190.10">
    <property type="entry name" value="Periplasmic binding protein-like II"/>
    <property type="match status" value="2"/>
</dbReference>
<dbReference type="GO" id="GO:0042918">
    <property type="term" value="P:alkanesulfonate transmembrane transport"/>
    <property type="evidence" value="ECO:0007669"/>
    <property type="project" value="TreeGrafter"/>
</dbReference>
<evidence type="ECO:0000313" key="6">
    <source>
        <dbReference type="Proteomes" id="UP000562027"/>
    </source>
</evidence>
<accession>A0A840LE25</accession>
<gene>
    <name evidence="5" type="ORF">HNP55_002992</name>
</gene>
<evidence type="ECO:0000313" key="5">
    <source>
        <dbReference type="EMBL" id="MBB4844448.1"/>
    </source>
</evidence>
<dbReference type="CDD" id="cd01008">
    <property type="entry name" value="PBP2_NrtA_SsuA_CpmA_like"/>
    <property type="match status" value="1"/>
</dbReference>
<name>A0A840LE25_9BURK</name>
<dbReference type="InterPro" id="IPR015168">
    <property type="entry name" value="SsuA/THI5"/>
</dbReference>
<comment type="caution">
    <text evidence="5">The sequence shown here is derived from an EMBL/GenBank/DDBJ whole genome shotgun (WGS) entry which is preliminary data.</text>
</comment>
<protein>
    <submittedName>
        <fullName evidence="5">NitT/TauT family transport system substrate-binding protein</fullName>
    </submittedName>
</protein>
<dbReference type="PANTHER" id="PTHR30024">
    <property type="entry name" value="ALIPHATIC SULFONATES-BINDING PROTEIN-RELATED"/>
    <property type="match status" value="1"/>
</dbReference>
<dbReference type="SMART" id="SM00062">
    <property type="entry name" value="PBPb"/>
    <property type="match status" value="1"/>
</dbReference>
<keyword evidence="6" id="KW-1185">Reference proteome</keyword>
<proteinExistence type="inferred from homology"/>
<organism evidence="5 6">
    <name type="scientific">Roseateles oligotrophus</name>
    <dbReference type="NCBI Taxonomy" id="1769250"/>
    <lineage>
        <taxon>Bacteria</taxon>
        <taxon>Pseudomonadati</taxon>
        <taxon>Pseudomonadota</taxon>
        <taxon>Betaproteobacteria</taxon>
        <taxon>Burkholderiales</taxon>
        <taxon>Sphaerotilaceae</taxon>
        <taxon>Roseateles</taxon>
    </lineage>
</organism>
<dbReference type="AlphaFoldDB" id="A0A840LE25"/>
<evidence type="ECO:0000256" key="3">
    <source>
        <dbReference type="ARBA" id="ARBA00022729"/>
    </source>
</evidence>
<comment type="subcellular location">
    <subcellularLocation>
        <location evidence="1">Periplasm</location>
    </subcellularLocation>
</comment>
<feature type="domain" description="Solute-binding protein family 3/N-terminal" evidence="4">
    <location>
        <begin position="45"/>
        <end position="260"/>
    </location>
</feature>
<evidence type="ECO:0000256" key="1">
    <source>
        <dbReference type="ARBA" id="ARBA00004418"/>
    </source>
</evidence>
<sequence>MSKTWLRTVWPRRLLLAGLGLALALGLVLGYSAWRKPSPALPLERLSIAVPNTPHATLLHLARARGFFAAAGLEIQTVQVTHGKLALEQLVRGGVDLAAAAELPFVIQVMKGQPLAMLAAISSSSNDMAVVARRDRRIQGPADLVGKRIGLTLGTSGEYFLSAFLTRYQLEPGAMHLVDLPPDRLVQNLVTGELDAIAAWQPSRALAQQALNSNGLSLLEPNAYTSTYVLAGGKALLQQRPRAMEKLMRALLLAEEFLREQPAQARLLVAQQLGVEPATLELGWREQVFRVDLLQPQLITLEDEARWAQAKGYAEPQPQPNFLAHLYLDALLAVEPERVTVVH</sequence>